<proteinExistence type="predicted"/>
<evidence type="ECO:0000313" key="2">
    <source>
        <dbReference type="Proteomes" id="UP000266273"/>
    </source>
</evidence>
<dbReference type="InterPro" id="IPR050275">
    <property type="entry name" value="PGM_Phosphatase"/>
</dbReference>
<keyword evidence="2" id="KW-1185">Reference proteome</keyword>
<dbReference type="EMBL" id="QXDF01000005">
    <property type="protein sequence ID" value="RIA45465.1"/>
    <property type="molecule type" value="Genomic_DNA"/>
</dbReference>
<evidence type="ECO:0000313" key="1">
    <source>
        <dbReference type="EMBL" id="RIA45465.1"/>
    </source>
</evidence>
<accession>A0A397PE20</accession>
<organism evidence="1 2">
    <name type="scientific">Dichotomicrobium thermohalophilum</name>
    <dbReference type="NCBI Taxonomy" id="933063"/>
    <lineage>
        <taxon>Bacteria</taxon>
        <taxon>Pseudomonadati</taxon>
        <taxon>Pseudomonadota</taxon>
        <taxon>Alphaproteobacteria</taxon>
        <taxon>Hyphomicrobiales</taxon>
        <taxon>Hyphomicrobiaceae</taxon>
        <taxon>Dichotomicrobium</taxon>
    </lineage>
</organism>
<dbReference type="SUPFAM" id="SSF53254">
    <property type="entry name" value="Phosphoglycerate mutase-like"/>
    <property type="match status" value="1"/>
</dbReference>
<dbReference type="GO" id="GO:0016791">
    <property type="term" value="F:phosphatase activity"/>
    <property type="evidence" value="ECO:0007669"/>
    <property type="project" value="TreeGrafter"/>
</dbReference>
<dbReference type="InterPro" id="IPR029033">
    <property type="entry name" value="His_PPase_superfam"/>
</dbReference>
<dbReference type="Pfam" id="PF00300">
    <property type="entry name" value="His_Phos_1"/>
    <property type="match status" value="1"/>
</dbReference>
<dbReference type="CDD" id="cd07067">
    <property type="entry name" value="HP_PGM_like"/>
    <property type="match status" value="1"/>
</dbReference>
<dbReference type="Proteomes" id="UP000266273">
    <property type="component" value="Unassembled WGS sequence"/>
</dbReference>
<dbReference type="RefSeq" id="WP_210209247.1">
    <property type="nucleotide sequence ID" value="NZ_QXDF01000005.1"/>
</dbReference>
<reference evidence="1 2" key="1">
    <citation type="submission" date="2018-08" db="EMBL/GenBank/DDBJ databases">
        <title>Genomic Encyclopedia of Archaeal and Bacterial Type Strains, Phase II (KMG-II): from individual species to whole genera.</title>
        <authorList>
            <person name="Goeker M."/>
        </authorList>
    </citation>
    <scope>NUCLEOTIDE SEQUENCE [LARGE SCALE GENOMIC DNA]</scope>
    <source>
        <strain evidence="1 2">DSM 5002</strain>
    </source>
</reference>
<dbReference type="PANTHER" id="PTHR48100">
    <property type="entry name" value="BROAD-SPECIFICITY PHOSPHATASE YOR283W-RELATED"/>
    <property type="match status" value="1"/>
</dbReference>
<dbReference type="SMART" id="SM00855">
    <property type="entry name" value="PGAM"/>
    <property type="match status" value="1"/>
</dbReference>
<gene>
    <name evidence="1" type="ORF">BXY53_2752</name>
</gene>
<comment type="caution">
    <text evidence="1">The sequence shown here is derived from an EMBL/GenBank/DDBJ whole genome shotgun (WGS) entry which is preliminary data.</text>
</comment>
<protein>
    <submittedName>
        <fullName evidence="1">Alpha-ribazole phosphatase</fullName>
    </submittedName>
</protein>
<dbReference type="InterPro" id="IPR013078">
    <property type="entry name" value="His_Pase_superF_clade-1"/>
</dbReference>
<dbReference type="AlphaFoldDB" id="A0A397PE20"/>
<sequence>MSIELSQPGLLLIRHAPSEPQGRLHGRVDVPARIDGEAGIPTLRELLGGVERRVSSPARRCRETAAAIWPDGPAAEVDARLWEQDFGEWDGKAFSEIPDLGPLPPETLAAHRPPGGESFDDLVRRTAPAIRSIAEQDPDAPVAVIAHAGTIRAALAMALGANGPALGFEVAALSVTRLRLLPSGDFTIDCTNWRPA</sequence>
<dbReference type="Gene3D" id="3.40.50.1240">
    <property type="entry name" value="Phosphoglycerate mutase-like"/>
    <property type="match status" value="1"/>
</dbReference>
<name>A0A397PE20_9HYPH</name>
<dbReference type="GO" id="GO:0005737">
    <property type="term" value="C:cytoplasm"/>
    <property type="evidence" value="ECO:0007669"/>
    <property type="project" value="TreeGrafter"/>
</dbReference>
<dbReference type="PANTHER" id="PTHR48100:SF1">
    <property type="entry name" value="HISTIDINE PHOSPHATASE FAMILY PROTEIN-RELATED"/>
    <property type="match status" value="1"/>
</dbReference>